<protein>
    <recommendedName>
        <fullName evidence="5">Riboflavin kinase</fullName>
        <ecNumber evidence="4">2.7.1.26</ecNumber>
    </recommendedName>
    <alternativeName>
        <fullName evidence="11">Flavin mononucleotide kinase 1</fullName>
    </alternativeName>
</protein>
<evidence type="ECO:0000256" key="4">
    <source>
        <dbReference type="ARBA" id="ARBA00012105"/>
    </source>
</evidence>
<evidence type="ECO:0000256" key="8">
    <source>
        <dbReference type="ARBA" id="ARBA00022679"/>
    </source>
</evidence>
<dbReference type="PANTHER" id="PTHR22749">
    <property type="entry name" value="RIBOFLAVIN KINASE/FMN ADENYLYLTRANSFERASE"/>
    <property type="match status" value="1"/>
</dbReference>
<accession>A0A8J2T4F4</accession>
<evidence type="ECO:0000256" key="5">
    <source>
        <dbReference type="ARBA" id="ARBA00017394"/>
    </source>
</evidence>
<dbReference type="GO" id="GO:0009231">
    <property type="term" value="P:riboflavin biosynthetic process"/>
    <property type="evidence" value="ECO:0007669"/>
    <property type="project" value="InterPro"/>
</dbReference>
<organism evidence="13 14">
    <name type="scientific">Zygosaccharomyces bailii (strain CLIB 213 / ATCC 58445 / CBS 680 / BCRC 21525 / NBRC 1098 / NCYC 1416 / NRRL Y-2227)</name>
    <dbReference type="NCBI Taxonomy" id="1333698"/>
    <lineage>
        <taxon>Eukaryota</taxon>
        <taxon>Fungi</taxon>
        <taxon>Dikarya</taxon>
        <taxon>Ascomycota</taxon>
        <taxon>Saccharomycotina</taxon>
        <taxon>Saccharomycetes</taxon>
        <taxon>Saccharomycetales</taxon>
        <taxon>Saccharomycetaceae</taxon>
        <taxon>Zygosaccharomyces</taxon>
    </lineage>
</organism>
<dbReference type="GO" id="GO:0005739">
    <property type="term" value="C:mitochondrion"/>
    <property type="evidence" value="ECO:0007669"/>
    <property type="project" value="TreeGrafter"/>
</dbReference>
<keyword evidence="14" id="KW-1185">Reference proteome</keyword>
<dbReference type="EC" id="2.7.1.26" evidence="4"/>
<dbReference type="OrthoDB" id="276388at2759"/>
<evidence type="ECO:0000256" key="2">
    <source>
        <dbReference type="ARBA" id="ARBA00005201"/>
    </source>
</evidence>
<dbReference type="SMART" id="SM00904">
    <property type="entry name" value="Flavokinase"/>
    <property type="match status" value="1"/>
</dbReference>
<dbReference type="InterPro" id="IPR023468">
    <property type="entry name" value="Riboflavin_kinase"/>
</dbReference>
<evidence type="ECO:0000256" key="3">
    <source>
        <dbReference type="ARBA" id="ARBA00010108"/>
    </source>
</evidence>
<dbReference type="InterPro" id="IPR015865">
    <property type="entry name" value="Riboflavin_kinase_bac/euk"/>
</dbReference>
<evidence type="ECO:0000256" key="6">
    <source>
        <dbReference type="ARBA" id="ARBA00022630"/>
    </source>
</evidence>
<comment type="function">
    <text evidence="1">Catalyzes the phosphorylation of riboflavin (vitamin B2) to form flavin mononucleotide (FMN) coenzyme.</text>
</comment>
<sequence length="188" mass="21390">MEPTSNEWPIPENPEPPFPIVTDFCDIVFGFGRGSAELGIPTANVPLQQLPKETQDLKLGVYFGFAILKPMSHEETTAVRKDGRKVAYNYGKYLSKSSGDLDILPVVLSVGKNPFYHNVIKTVELHILHHFESDFYGAQVKFNLLGRIRPERNYNTKEALINDINHDKLVAKEVLSKENYLKYERQLA</sequence>
<keyword evidence="7" id="KW-0288">FMN</keyword>
<dbReference type="PANTHER" id="PTHR22749:SF6">
    <property type="entry name" value="RIBOFLAVIN KINASE"/>
    <property type="match status" value="1"/>
</dbReference>
<feature type="domain" description="Riboflavin kinase" evidence="12">
    <location>
        <begin position="24"/>
        <end position="176"/>
    </location>
</feature>
<dbReference type="Gene3D" id="2.40.30.30">
    <property type="entry name" value="Riboflavin kinase-like"/>
    <property type="match status" value="1"/>
</dbReference>
<name>A0A8J2T4F4_ZYGB2</name>
<dbReference type="GO" id="GO:0009398">
    <property type="term" value="P:FMN biosynthetic process"/>
    <property type="evidence" value="ECO:0007669"/>
    <property type="project" value="UniProtKB-UniPathway"/>
</dbReference>
<dbReference type="UniPathway" id="UPA00276">
    <property type="reaction ID" value="UER00406"/>
</dbReference>
<keyword evidence="10" id="KW-0067">ATP-binding</keyword>
<dbReference type="GO" id="GO:0008531">
    <property type="term" value="F:riboflavin kinase activity"/>
    <property type="evidence" value="ECO:0007669"/>
    <property type="project" value="UniProtKB-EC"/>
</dbReference>
<dbReference type="Proteomes" id="UP000019375">
    <property type="component" value="Unassembled WGS sequence"/>
</dbReference>
<evidence type="ECO:0000259" key="12">
    <source>
        <dbReference type="SMART" id="SM00904"/>
    </source>
</evidence>
<dbReference type="SUPFAM" id="SSF82114">
    <property type="entry name" value="Riboflavin kinase-like"/>
    <property type="match status" value="1"/>
</dbReference>
<dbReference type="InterPro" id="IPR023465">
    <property type="entry name" value="Riboflavin_kinase_dom_sf"/>
</dbReference>
<evidence type="ECO:0000256" key="9">
    <source>
        <dbReference type="ARBA" id="ARBA00022741"/>
    </source>
</evidence>
<proteinExistence type="inferred from homology"/>
<evidence type="ECO:0000256" key="11">
    <source>
        <dbReference type="ARBA" id="ARBA00029960"/>
    </source>
</evidence>
<gene>
    <name evidence="13" type="ORF">BN860_14818g</name>
</gene>
<evidence type="ECO:0000256" key="10">
    <source>
        <dbReference type="ARBA" id="ARBA00022840"/>
    </source>
</evidence>
<comment type="similarity">
    <text evidence="3">Belongs to the flavokinase family.</text>
</comment>
<evidence type="ECO:0000256" key="1">
    <source>
        <dbReference type="ARBA" id="ARBA00003572"/>
    </source>
</evidence>
<dbReference type="AlphaFoldDB" id="A0A8J2T4F4"/>
<comment type="pathway">
    <text evidence="2">Cofactor biosynthesis; FMN biosynthesis; FMN from riboflavin (ATP route): step 1/1.</text>
</comment>
<keyword evidence="8" id="KW-0808">Transferase</keyword>
<dbReference type="Pfam" id="PF01687">
    <property type="entry name" value="Flavokinase"/>
    <property type="match status" value="1"/>
</dbReference>
<keyword evidence="6" id="KW-0285">Flavoprotein</keyword>
<dbReference type="GO" id="GO:0005524">
    <property type="term" value="F:ATP binding"/>
    <property type="evidence" value="ECO:0007669"/>
    <property type="project" value="UniProtKB-KW"/>
</dbReference>
<reference evidence="14" key="1">
    <citation type="journal article" date="2013" name="Genome Announc.">
        <title>Genome sequence of the food spoilage yeast Zygosaccharomyces bailii CLIB 213(T).</title>
        <authorList>
            <person name="Galeote V."/>
            <person name="Bigey F."/>
            <person name="Devillers H."/>
            <person name="Neuveglise C."/>
            <person name="Dequin S."/>
        </authorList>
    </citation>
    <scope>NUCLEOTIDE SEQUENCE [LARGE SCALE GENOMIC DNA]</scope>
    <source>
        <strain evidence="14">CLIB 213 / ATCC 58445 / CBS 680 / CCRC 21525 / NBRC 1098 / NCYC 1416 / NRRL Y-2227</strain>
    </source>
</reference>
<evidence type="ECO:0000313" key="13">
    <source>
        <dbReference type="EMBL" id="CDF87802.1"/>
    </source>
</evidence>
<keyword evidence="9" id="KW-0547">Nucleotide-binding</keyword>
<evidence type="ECO:0000313" key="14">
    <source>
        <dbReference type="Proteomes" id="UP000019375"/>
    </source>
</evidence>
<dbReference type="EMBL" id="HG316454">
    <property type="protein sequence ID" value="CDF87802.1"/>
    <property type="molecule type" value="Genomic_DNA"/>
</dbReference>
<evidence type="ECO:0000256" key="7">
    <source>
        <dbReference type="ARBA" id="ARBA00022643"/>
    </source>
</evidence>